<dbReference type="InterPro" id="IPR020966">
    <property type="entry name" value="ALMT"/>
</dbReference>
<feature type="transmembrane region" description="Helical" evidence="10">
    <location>
        <begin position="537"/>
        <end position="558"/>
    </location>
</feature>
<evidence type="ECO:0000256" key="3">
    <source>
        <dbReference type="ARBA" id="ARBA00022448"/>
    </source>
</evidence>
<feature type="transmembrane region" description="Helical" evidence="10">
    <location>
        <begin position="12"/>
        <end position="34"/>
    </location>
</feature>
<keyword evidence="7 10" id="KW-0472">Membrane</keyword>
<keyword evidence="8" id="KW-0407">Ion channel</keyword>
<feature type="compositionally biased region" description="Basic and acidic residues" evidence="9">
    <location>
        <begin position="835"/>
        <end position="853"/>
    </location>
</feature>
<feature type="transmembrane region" description="Helical" evidence="10">
    <location>
        <begin position="136"/>
        <end position="154"/>
    </location>
</feature>
<keyword evidence="5 10" id="KW-1133">Transmembrane helix</keyword>
<evidence type="ECO:0000313" key="12">
    <source>
        <dbReference type="Proteomes" id="UP000570595"/>
    </source>
</evidence>
<feature type="transmembrane region" description="Helical" evidence="10">
    <location>
        <begin position="98"/>
        <end position="116"/>
    </location>
</feature>
<comment type="similarity">
    <text evidence="2">Belongs to the aromatic acid exporter (TC 2.A.85) family.</text>
</comment>
<feature type="transmembrane region" description="Helical" evidence="10">
    <location>
        <begin position="398"/>
        <end position="420"/>
    </location>
</feature>
<gene>
    <name evidence="11" type="primary">ALMT1_1</name>
    <name evidence="11" type="ORF">FOZ61_000782</name>
</gene>
<evidence type="ECO:0000256" key="2">
    <source>
        <dbReference type="ARBA" id="ARBA00007079"/>
    </source>
</evidence>
<keyword evidence="3" id="KW-0813">Transport</keyword>
<evidence type="ECO:0000256" key="6">
    <source>
        <dbReference type="ARBA" id="ARBA00023065"/>
    </source>
</evidence>
<feature type="transmembrane region" description="Helical" evidence="10">
    <location>
        <begin position="459"/>
        <end position="476"/>
    </location>
</feature>
<dbReference type="GO" id="GO:0034220">
    <property type="term" value="P:monoatomic ion transmembrane transport"/>
    <property type="evidence" value="ECO:0007669"/>
    <property type="project" value="UniProtKB-KW"/>
</dbReference>
<feature type="transmembrane region" description="Helical" evidence="10">
    <location>
        <begin position="73"/>
        <end position="92"/>
    </location>
</feature>
<sequence length="853" mass="94437">MRVTGIYPPTVPAFDLWLALFCAVTECCTSFLIFTPAITETFSQNFLILGLVITIITSQLTVSSAFEWTMKTVIASWYGAGFGCAIVAFATAVNHNHYNPYIGVAVSIPFAIFVCLAEQANVTHCKLSAVYRGDKALLLIMIVVVFGGDVPYWAALTACIAYTTGTTITLLGTLILWCLHLLPRPGPPPMAWLGLCMSEYFEEISSVAPVGEIQQEELDQKWKRLDRAAAAAAETPDSHLRGIIFSMVSSLSTLAHAIKHASFSEAAVKQLWEPVDHSLNVIRVEAVCRLRPSPDTRVAKLDLYSLAISLRKKSTDALAAHTIGIESGDMRPISESELARFDFCTREIANYVELVADFLFRVNNPPSSMKTAWAHFKSSVKKWIKAPLFKRLNPPTPWLVRLAYPIRSGVGACVAGWIILALSETLEPVQDYGLWMMLPCVFCFLPTPGASLVKGTRRVMGTVCAGALAIACVSIHPYNKAAFFVELFVVSFIGKLLKCSPRVDYAGLVFAFTWVIVGLAAGTDTHLEESDMVLRSVYRAILTTCGVILATLISTLMVPEFAYGRLRRATARAIEKQGEMVADSVELVQDAEPASRIRKSLDERVISAGDELLEIRGERWSQVTDATVETKLFSCLRGLLRSDERHVNAAHIIACQPLLDRLNRRTMVVVTAAGSFHPSSEESRGRFDEILGGLTPFISDMRTAGQELARVTNNHGSHRGLWDARSRKFDEALMSLTRVESKMRTAIPASRKRRARSDVDEAKEEDLSDVYAILRALSLFMEAWRDVEHMMYFGYVKDSVNPFDVSSLGRSREMRRMPTLGVARLRAYSSVSEAESTRDDHTATPTRSERRSS</sequence>
<organism evidence="11 12">
    <name type="scientific">Perkinsus olseni</name>
    <name type="common">Perkinsus atlanticus</name>
    <dbReference type="NCBI Taxonomy" id="32597"/>
    <lineage>
        <taxon>Eukaryota</taxon>
        <taxon>Sar</taxon>
        <taxon>Alveolata</taxon>
        <taxon>Perkinsozoa</taxon>
        <taxon>Perkinsea</taxon>
        <taxon>Perkinsida</taxon>
        <taxon>Perkinsidae</taxon>
        <taxon>Perkinsus</taxon>
    </lineage>
</organism>
<feature type="region of interest" description="Disordered" evidence="9">
    <location>
        <begin position="831"/>
        <end position="853"/>
    </location>
</feature>
<feature type="transmembrane region" description="Helical" evidence="10">
    <location>
        <begin position="432"/>
        <end position="452"/>
    </location>
</feature>
<dbReference type="EMBL" id="JABAHT010000116">
    <property type="protein sequence ID" value="KAF4664475.1"/>
    <property type="molecule type" value="Genomic_DNA"/>
</dbReference>
<feature type="transmembrane region" description="Helical" evidence="10">
    <location>
        <begin position="46"/>
        <end position="66"/>
    </location>
</feature>
<reference evidence="11 12" key="1">
    <citation type="submission" date="2020-04" db="EMBL/GenBank/DDBJ databases">
        <title>Perkinsus olseni comparative genomics.</title>
        <authorList>
            <person name="Bogema D.R."/>
        </authorList>
    </citation>
    <scope>NUCLEOTIDE SEQUENCE [LARGE SCALE GENOMIC DNA]</scope>
    <source>
        <strain evidence="11">ATCC PRA-179</strain>
    </source>
</reference>
<keyword evidence="6" id="KW-0406">Ion transport</keyword>
<accession>A0A7J6LZ10</accession>
<protein>
    <submittedName>
        <fullName evidence="11">Aluminum-activated malate transporter 1</fullName>
    </submittedName>
</protein>
<evidence type="ECO:0000313" key="11">
    <source>
        <dbReference type="EMBL" id="KAF4664475.1"/>
    </source>
</evidence>
<evidence type="ECO:0000256" key="9">
    <source>
        <dbReference type="SAM" id="MobiDB-lite"/>
    </source>
</evidence>
<feature type="transmembrane region" description="Helical" evidence="10">
    <location>
        <begin position="505"/>
        <end position="522"/>
    </location>
</feature>
<evidence type="ECO:0000256" key="10">
    <source>
        <dbReference type="SAM" id="Phobius"/>
    </source>
</evidence>
<evidence type="ECO:0000256" key="1">
    <source>
        <dbReference type="ARBA" id="ARBA00004141"/>
    </source>
</evidence>
<dbReference type="AlphaFoldDB" id="A0A7J6LZ10"/>
<dbReference type="PANTHER" id="PTHR31086">
    <property type="entry name" value="ALUMINUM-ACTIVATED MALATE TRANSPORTER 10"/>
    <property type="match status" value="1"/>
</dbReference>
<keyword evidence="4 10" id="KW-0812">Transmembrane</keyword>
<comment type="caution">
    <text evidence="11">The sequence shown here is derived from an EMBL/GenBank/DDBJ whole genome shotgun (WGS) entry which is preliminary data.</text>
</comment>
<evidence type="ECO:0000256" key="8">
    <source>
        <dbReference type="ARBA" id="ARBA00023303"/>
    </source>
</evidence>
<evidence type="ECO:0000256" key="5">
    <source>
        <dbReference type="ARBA" id="ARBA00022989"/>
    </source>
</evidence>
<name>A0A7J6LZ10_PEROL</name>
<dbReference type="GO" id="GO:0016020">
    <property type="term" value="C:membrane"/>
    <property type="evidence" value="ECO:0007669"/>
    <property type="project" value="UniProtKB-SubCell"/>
</dbReference>
<evidence type="ECO:0000256" key="4">
    <source>
        <dbReference type="ARBA" id="ARBA00022692"/>
    </source>
</evidence>
<dbReference type="Pfam" id="PF11744">
    <property type="entry name" value="ALMT"/>
    <property type="match status" value="1"/>
</dbReference>
<dbReference type="GO" id="GO:0015743">
    <property type="term" value="P:malate transport"/>
    <property type="evidence" value="ECO:0007669"/>
    <property type="project" value="InterPro"/>
</dbReference>
<feature type="transmembrane region" description="Helical" evidence="10">
    <location>
        <begin position="160"/>
        <end position="182"/>
    </location>
</feature>
<comment type="subcellular location">
    <subcellularLocation>
        <location evidence="1">Membrane</location>
        <topology evidence="1">Multi-pass membrane protein</topology>
    </subcellularLocation>
</comment>
<dbReference type="OrthoDB" id="68611at2759"/>
<proteinExistence type="inferred from homology"/>
<dbReference type="Proteomes" id="UP000570595">
    <property type="component" value="Unassembled WGS sequence"/>
</dbReference>
<evidence type="ECO:0000256" key="7">
    <source>
        <dbReference type="ARBA" id="ARBA00023136"/>
    </source>
</evidence>